<evidence type="ECO:0000256" key="1">
    <source>
        <dbReference type="ARBA" id="ARBA00007074"/>
    </source>
</evidence>
<comment type="similarity">
    <text evidence="1">Belongs to the peptidase C40 family.</text>
</comment>
<reference evidence="7 8" key="1">
    <citation type="submission" date="2018-03" db="EMBL/GenBank/DDBJ databases">
        <title>Bioinformatic expansion and discovery of thiopeptide antibiotics.</title>
        <authorList>
            <person name="Schwalen C.J."/>
            <person name="Hudson G.A."/>
            <person name="Mitchell D.A."/>
        </authorList>
    </citation>
    <scope>NUCLEOTIDE SEQUENCE [LARGE SCALE GENOMIC DNA]</scope>
    <source>
        <strain evidence="7 8">ATCC 21389</strain>
    </source>
</reference>
<sequence length="294" mass="30723">MAAATAVVSTLTGGGLFDLHLFDSAPSATALAQIPLAMLTRYQQAAPSCPGLPWTVLAAIGKIETDHGRAPNQVSSAGAVGPMQFLPDTFNQYAQPVPPGGANPPTPWDPTDAIHAAARLLCANGARDARDLHAAIYSYNHADWYVEQVLAQAREYAHSTEQQALPLPPNRTAATAIAFAHSKIGTPYEWGGIGEPGHGYDCSGLTQAAYASAGIALPRVAQDQHDATHQLPDTAPLLPSDLVFYGASPAAITHVGLYIGGGQMIDAAHTGTTVRTEPFRHPGDHYLGATRPAS</sequence>
<organism evidence="7 8">
    <name type="scientific">Streptomyces tateyamensis</name>
    <dbReference type="NCBI Taxonomy" id="565073"/>
    <lineage>
        <taxon>Bacteria</taxon>
        <taxon>Bacillati</taxon>
        <taxon>Actinomycetota</taxon>
        <taxon>Actinomycetes</taxon>
        <taxon>Kitasatosporales</taxon>
        <taxon>Streptomycetaceae</taxon>
        <taxon>Streptomyces</taxon>
    </lineage>
</organism>
<dbReference type="PROSITE" id="PS51935">
    <property type="entry name" value="NLPC_P60"/>
    <property type="match status" value="1"/>
</dbReference>
<dbReference type="EMBL" id="PYBW01000139">
    <property type="protein sequence ID" value="PYC68368.1"/>
    <property type="molecule type" value="Genomic_DNA"/>
</dbReference>
<proteinExistence type="inferred from homology"/>
<feature type="domain" description="NlpC/P60" evidence="6">
    <location>
        <begin position="170"/>
        <end position="294"/>
    </location>
</feature>
<evidence type="ECO:0000256" key="5">
    <source>
        <dbReference type="SAM" id="MobiDB-lite"/>
    </source>
</evidence>
<dbReference type="InterPro" id="IPR023346">
    <property type="entry name" value="Lysozyme-like_dom_sf"/>
</dbReference>
<dbReference type="SUPFAM" id="SSF53955">
    <property type="entry name" value="Lysozyme-like"/>
    <property type="match status" value="1"/>
</dbReference>
<dbReference type="InterPro" id="IPR038765">
    <property type="entry name" value="Papain-like_cys_pep_sf"/>
</dbReference>
<dbReference type="AlphaFoldDB" id="A0A2V4NIA3"/>
<gene>
    <name evidence="7" type="ORF">C7C46_29225</name>
</gene>
<dbReference type="InterPro" id="IPR000064">
    <property type="entry name" value="NLP_P60_dom"/>
</dbReference>
<dbReference type="Pfam" id="PF01464">
    <property type="entry name" value="SLT"/>
    <property type="match status" value="1"/>
</dbReference>
<dbReference type="Proteomes" id="UP000248039">
    <property type="component" value="Unassembled WGS sequence"/>
</dbReference>
<comment type="caution">
    <text evidence="7">The sequence shown here is derived from an EMBL/GenBank/DDBJ whole genome shotgun (WGS) entry which is preliminary data.</text>
</comment>
<evidence type="ECO:0000313" key="8">
    <source>
        <dbReference type="Proteomes" id="UP000248039"/>
    </source>
</evidence>
<dbReference type="OrthoDB" id="5244330at2"/>
<keyword evidence="8" id="KW-1185">Reference proteome</keyword>
<dbReference type="PANTHER" id="PTHR47359">
    <property type="entry name" value="PEPTIDOGLYCAN DL-ENDOPEPTIDASE CWLO"/>
    <property type="match status" value="1"/>
</dbReference>
<dbReference type="CDD" id="cd13399">
    <property type="entry name" value="Slt35-like"/>
    <property type="match status" value="1"/>
</dbReference>
<keyword evidence="3 7" id="KW-0378">Hydrolase</keyword>
<dbReference type="Pfam" id="PF00877">
    <property type="entry name" value="NLPC_P60"/>
    <property type="match status" value="1"/>
</dbReference>
<keyword evidence="4" id="KW-0788">Thiol protease</keyword>
<dbReference type="Gene3D" id="3.90.1720.10">
    <property type="entry name" value="endopeptidase domain like (from Nostoc punctiforme)"/>
    <property type="match status" value="1"/>
</dbReference>
<dbReference type="InterPro" id="IPR008258">
    <property type="entry name" value="Transglycosylase_SLT_dom_1"/>
</dbReference>
<dbReference type="PANTHER" id="PTHR47359:SF3">
    <property type="entry name" value="NLP_P60 DOMAIN-CONTAINING PROTEIN-RELATED"/>
    <property type="match status" value="1"/>
</dbReference>
<evidence type="ECO:0000313" key="7">
    <source>
        <dbReference type="EMBL" id="PYC68368.1"/>
    </source>
</evidence>
<accession>A0A2V4NIA3</accession>
<dbReference type="InterPro" id="IPR051794">
    <property type="entry name" value="PG_Endopeptidase_C40"/>
</dbReference>
<dbReference type="Gene3D" id="1.10.530.10">
    <property type="match status" value="1"/>
</dbReference>
<keyword evidence="2" id="KW-0645">Protease</keyword>
<evidence type="ECO:0000259" key="6">
    <source>
        <dbReference type="PROSITE" id="PS51935"/>
    </source>
</evidence>
<dbReference type="GO" id="GO:0008234">
    <property type="term" value="F:cysteine-type peptidase activity"/>
    <property type="evidence" value="ECO:0007669"/>
    <property type="project" value="UniProtKB-KW"/>
</dbReference>
<evidence type="ECO:0000256" key="4">
    <source>
        <dbReference type="ARBA" id="ARBA00022807"/>
    </source>
</evidence>
<name>A0A2V4NIA3_9ACTN</name>
<dbReference type="SUPFAM" id="SSF54001">
    <property type="entry name" value="Cysteine proteinases"/>
    <property type="match status" value="1"/>
</dbReference>
<protein>
    <submittedName>
        <fullName evidence="7">Hydrolase Nlp/P60</fullName>
    </submittedName>
</protein>
<evidence type="ECO:0000256" key="3">
    <source>
        <dbReference type="ARBA" id="ARBA00022801"/>
    </source>
</evidence>
<dbReference type="GO" id="GO:0006508">
    <property type="term" value="P:proteolysis"/>
    <property type="evidence" value="ECO:0007669"/>
    <property type="project" value="UniProtKB-KW"/>
</dbReference>
<evidence type="ECO:0000256" key="2">
    <source>
        <dbReference type="ARBA" id="ARBA00022670"/>
    </source>
</evidence>
<feature type="region of interest" description="Disordered" evidence="5">
    <location>
        <begin position="275"/>
        <end position="294"/>
    </location>
</feature>
<dbReference type="RefSeq" id="WP_110672939.1">
    <property type="nucleotide sequence ID" value="NZ_PYBW01000139.1"/>
</dbReference>